<feature type="domain" description="Transposase for insertion sequence element IS21-like C-terminal" evidence="1">
    <location>
        <begin position="6"/>
        <end position="70"/>
    </location>
</feature>
<dbReference type="Pfam" id="PF22483">
    <property type="entry name" value="Mu-transpos_C_2"/>
    <property type="match status" value="1"/>
</dbReference>
<dbReference type="AlphaFoldDB" id="X1LTV5"/>
<dbReference type="EMBL" id="BARU01048582">
    <property type="protein sequence ID" value="GAH97543.1"/>
    <property type="molecule type" value="Genomic_DNA"/>
</dbReference>
<name>X1LTV5_9ZZZZ</name>
<gene>
    <name evidence="2" type="ORF">S03H2_72116</name>
</gene>
<sequence>TKLRPLPDERFKMSKVGTRRVYHDCHIYVDYNYYSVPYEYVGRDVEINLTDNLLRISCDGKDIAIHERIKD</sequence>
<organism evidence="2">
    <name type="scientific">marine sediment metagenome</name>
    <dbReference type="NCBI Taxonomy" id="412755"/>
    <lineage>
        <taxon>unclassified sequences</taxon>
        <taxon>metagenomes</taxon>
        <taxon>ecological metagenomes</taxon>
    </lineage>
</organism>
<feature type="non-terminal residue" evidence="2">
    <location>
        <position position="1"/>
    </location>
</feature>
<accession>X1LTV5</accession>
<evidence type="ECO:0000313" key="2">
    <source>
        <dbReference type="EMBL" id="GAH97543.1"/>
    </source>
</evidence>
<proteinExistence type="predicted"/>
<protein>
    <recommendedName>
        <fullName evidence="1">Transposase for insertion sequence element IS21-like C-terminal domain-containing protein</fullName>
    </recommendedName>
</protein>
<dbReference type="PANTHER" id="PTHR35004">
    <property type="entry name" value="TRANSPOSASE RV3428C-RELATED"/>
    <property type="match status" value="1"/>
</dbReference>
<feature type="non-terminal residue" evidence="2">
    <location>
        <position position="71"/>
    </location>
</feature>
<reference evidence="2" key="1">
    <citation type="journal article" date="2014" name="Front. Microbiol.">
        <title>High frequency of phylogenetically diverse reductive dehalogenase-homologous genes in deep subseafloor sedimentary metagenomes.</title>
        <authorList>
            <person name="Kawai M."/>
            <person name="Futagami T."/>
            <person name="Toyoda A."/>
            <person name="Takaki Y."/>
            <person name="Nishi S."/>
            <person name="Hori S."/>
            <person name="Arai W."/>
            <person name="Tsubouchi T."/>
            <person name="Morono Y."/>
            <person name="Uchiyama I."/>
            <person name="Ito T."/>
            <person name="Fujiyama A."/>
            <person name="Inagaki F."/>
            <person name="Takami H."/>
        </authorList>
    </citation>
    <scope>NUCLEOTIDE SEQUENCE</scope>
    <source>
        <strain evidence="2">Expedition CK06-06</strain>
    </source>
</reference>
<comment type="caution">
    <text evidence="2">The sequence shown here is derived from an EMBL/GenBank/DDBJ whole genome shotgun (WGS) entry which is preliminary data.</text>
</comment>
<dbReference type="InterPro" id="IPR054353">
    <property type="entry name" value="IstA-like_C"/>
</dbReference>
<evidence type="ECO:0000259" key="1">
    <source>
        <dbReference type="Pfam" id="PF22483"/>
    </source>
</evidence>